<organism evidence="6 7">
    <name type="scientific">Xenopus laevis</name>
    <name type="common">African clawed frog</name>
    <dbReference type="NCBI Taxonomy" id="8355"/>
    <lineage>
        <taxon>Eukaryota</taxon>
        <taxon>Metazoa</taxon>
        <taxon>Chordata</taxon>
        <taxon>Craniata</taxon>
        <taxon>Vertebrata</taxon>
        <taxon>Euteleostomi</taxon>
        <taxon>Amphibia</taxon>
        <taxon>Batrachia</taxon>
        <taxon>Anura</taxon>
        <taxon>Pipoidea</taxon>
        <taxon>Pipidae</taxon>
        <taxon>Xenopodinae</taxon>
        <taxon>Xenopus</taxon>
        <taxon>Xenopus</taxon>
    </lineage>
</organism>
<protein>
    <recommendedName>
        <fullName evidence="3">SKA complex subunit 1</fullName>
    </recommendedName>
    <alternativeName>
        <fullName evidence="4">Spindle and kinetochore-associated protein 1</fullName>
    </alternativeName>
</protein>
<accession>A0A974I631</accession>
<dbReference type="PANTHER" id="PTHR28573">
    <property type="entry name" value="SPINDLE AND KINETOCHORE-ASSOCIATED PROTEIN 1"/>
    <property type="match status" value="1"/>
</dbReference>
<feature type="region of interest" description="Disordered" evidence="5">
    <location>
        <begin position="96"/>
        <end position="117"/>
    </location>
</feature>
<keyword evidence="2" id="KW-0175">Coiled coil</keyword>
<dbReference type="Gene3D" id="1.10.10.1890">
    <property type="entry name" value="Ska1 microtubule binding domain-like"/>
    <property type="match status" value="1"/>
</dbReference>
<sequence length="303" mass="34854">MPGDMDPGDLDELCSHVNSKISLIKKTLQLRNIGQDPSLTNVLSKISYELHSLYDLLNKLETEVQRQETIANSLRELQATVLRDFTEASHLKENIPLHLPKRTQSSSSAPEEEPEVVVKVAVPEPTKKSSKEKPIKEMDLITVHEFGTVPAYMKNRLTYDQINNVIEELNKAVVGKYKILHQPLKSLSNQARKQFTRYKEEETKDTKGQFFIVDQDMKDFTQVKVDKRFHGILSILRHCHRLREIRGKGLVLYCSSSIVISELLLRMDRWMEQPQPMVLPPSLIMERNAWLHISFESGQGKDP</sequence>
<dbReference type="GO" id="GO:0000940">
    <property type="term" value="C:outer kinetochore"/>
    <property type="evidence" value="ECO:0007669"/>
    <property type="project" value="TreeGrafter"/>
</dbReference>
<evidence type="ECO:0000256" key="3">
    <source>
        <dbReference type="ARBA" id="ARBA00047182"/>
    </source>
</evidence>
<dbReference type="GO" id="GO:0000278">
    <property type="term" value="P:mitotic cell cycle"/>
    <property type="evidence" value="ECO:0007669"/>
    <property type="project" value="TreeGrafter"/>
</dbReference>
<evidence type="ECO:0000313" key="6">
    <source>
        <dbReference type="EMBL" id="OCU02679.1"/>
    </source>
</evidence>
<dbReference type="Gene3D" id="6.10.250.1370">
    <property type="match status" value="1"/>
</dbReference>
<gene>
    <name evidence="6" type="ORF">XELAEV_18008445mg</name>
</gene>
<dbReference type="Pfam" id="PF07160">
    <property type="entry name" value="SKA1"/>
    <property type="match status" value="1"/>
</dbReference>
<name>A0A974I631_XENLA</name>
<dbReference type="EMBL" id="CM004466">
    <property type="protein sequence ID" value="OCU02679.1"/>
    <property type="molecule type" value="Genomic_DNA"/>
</dbReference>
<dbReference type="GO" id="GO:0031110">
    <property type="term" value="P:regulation of microtubule polymerization or depolymerization"/>
    <property type="evidence" value="ECO:0007669"/>
    <property type="project" value="TreeGrafter"/>
</dbReference>
<evidence type="ECO:0000256" key="5">
    <source>
        <dbReference type="SAM" id="MobiDB-lite"/>
    </source>
</evidence>
<dbReference type="GO" id="GO:0008017">
    <property type="term" value="F:microtubule binding"/>
    <property type="evidence" value="ECO:0007669"/>
    <property type="project" value="InterPro"/>
</dbReference>
<dbReference type="GO" id="GO:0005876">
    <property type="term" value="C:spindle microtubule"/>
    <property type="evidence" value="ECO:0007669"/>
    <property type="project" value="TreeGrafter"/>
</dbReference>
<comment type="similarity">
    <text evidence="1">Belongs to the SKA1 family.</text>
</comment>
<evidence type="ECO:0000313" key="7">
    <source>
        <dbReference type="Proteomes" id="UP000694892"/>
    </source>
</evidence>
<evidence type="ECO:0000256" key="2">
    <source>
        <dbReference type="ARBA" id="ARBA00023054"/>
    </source>
</evidence>
<evidence type="ECO:0000256" key="1">
    <source>
        <dbReference type="ARBA" id="ARBA00006836"/>
    </source>
</evidence>
<dbReference type="InterPro" id="IPR009829">
    <property type="entry name" value="SKA1"/>
</dbReference>
<proteinExistence type="inferred from homology"/>
<dbReference type="CDD" id="cd12958">
    <property type="entry name" value="SKA1_N"/>
    <property type="match status" value="1"/>
</dbReference>
<reference evidence="7" key="1">
    <citation type="journal article" date="2016" name="Nature">
        <title>Genome evolution in the allotetraploid frog Xenopus laevis.</title>
        <authorList>
            <person name="Session A.M."/>
            <person name="Uno Y."/>
            <person name="Kwon T."/>
            <person name="Chapman J.A."/>
            <person name="Toyoda A."/>
            <person name="Takahashi S."/>
            <person name="Fukui A."/>
            <person name="Hikosaka A."/>
            <person name="Suzuki A."/>
            <person name="Kondo M."/>
            <person name="van Heeringen S.J."/>
            <person name="Quigley I."/>
            <person name="Heinz S."/>
            <person name="Ogino H."/>
            <person name="Ochi H."/>
            <person name="Hellsten U."/>
            <person name="Lyons J.B."/>
            <person name="Simakov O."/>
            <person name="Putnam N."/>
            <person name="Stites J."/>
            <person name="Kuroki Y."/>
            <person name="Tanaka T."/>
            <person name="Michiue T."/>
            <person name="Watanabe M."/>
            <person name="Bogdanovic O."/>
            <person name="Lister R."/>
            <person name="Georgiou G."/>
            <person name="Paranjpe S.S."/>
            <person name="van Kruijsbergen I."/>
            <person name="Shu S."/>
            <person name="Carlson J."/>
            <person name="Kinoshita T."/>
            <person name="Ohta Y."/>
            <person name="Mawaribuchi S."/>
            <person name="Jenkins J."/>
            <person name="Grimwood J."/>
            <person name="Schmutz J."/>
            <person name="Mitros T."/>
            <person name="Mozaffari S.V."/>
            <person name="Suzuki Y."/>
            <person name="Haramoto Y."/>
            <person name="Yamamoto T.S."/>
            <person name="Takagi C."/>
            <person name="Heald R."/>
            <person name="Miller K."/>
            <person name="Haudenschild C."/>
            <person name="Kitzman J."/>
            <person name="Nakayama T."/>
            <person name="Izutsu Y."/>
            <person name="Robert J."/>
            <person name="Fortriede J."/>
            <person name="Burns K."/>
            <person name="Lotay V."/>
            <person name="Karimi K."/>
            <person name="Yasuoka Y."/>
            <person name="Dichmann D.S."/>
            <person name="Flajnik M.F."/>
            <person name="Houston D.W."/>
            <person name="Shendure J."/>
            <person name="DuPasquier L."/>
            <person name="Vize P.D."/>
            <person name="Zorn A.M."/>
            <person name="Ito M."/>
            <person name="Marcotte E.M."/>
            <person name="Wallingford J.B."/>
            <person name="Ito Y."/>
            <person name="Asashima M."/>
            <person name="Ueno N."/>
            <person name="Matsuda Y."/>
            <person name="Veenstra G.J."/>
            <person name="Fujiyama A."/>
            <person name="Harland R.M."/>
            <person name="Taira M."/>
            <person name="Rokhsar D.S."/>
        </authorList>
    </citation>
    <scope>NUCLEOTIDE SEQUENCE [LARGE SCALE GENOMIC DNA]</scope>
    <source>
        <strain evidence="7">J</strain>
    </source>
</reference>
<dbReference type="GO" id="GO:0007059">
    <property type="term" value="P:chromosome segregation"/>
    <property type="evidence" value="ECO:0007669"/>
    <property type="project" value="InterPro"/>
</dbReference>
<dbReference type="InterPro" id="IPR042031">
    <property type="entry name" value="SKA1_MBD_sf"/>
</dbReference>
<evidence type="ECO:0000256" key="4">
    <source>
        <dbReference type="ARBA" id="ARBA00047202"/>
    </source>
</evidence>
<dbReference type="AlphaFoldDB" id="A0A974I631"/>
<dbReference type="PANTHER" id="PTHR28573:SF1">
    <property type="entry name" value="SPINDLE AND KINETOCHORE-ASSOCIATED PROTEIN 1"/>
    <property type="match status" value="1"/>
</dbReference>
<dbReference type="FunFam" id="1.10.10.1890:FF:000002">
    <property type="entry name" value="Spindle and kinetochore-associated protein 1"/>
    <property type="match status" value="1"/>
</dbReference>
<dbReference type="GO" id="GO:0051301">
    <property type="term" value="P:cell division"/>
    <property type="evidence" value="ECO:0007669"/>
    <property type="project" value="InterPro"/>
</dbReference>
<dbReference type="OMA" id="PTGMRED"/>
<dbReference type="GO" id="GO:0072686">
    <property type="term" value="C:mitotic spindle"/>
    <property type="evidence" value="ECO:0007669"/>
    <property type="project" value="TreeGrafter"/>
</dbReference>
<dbReference type="Proteomes" id="UP000694892">
    <property type="component" value="Chromosome 1L"/>
</dbReference>